<dbReference type="Gene3D" id="1.10.287.130">
    <property type="match status" value="1"/>
</dbReference>
<dbReference type="AlphaFoldDB" id="A0A5B2TK23"/>
<sequence>MPAANFRTRRAAREAALRFSQQAMSKMPARPVPFRPEPGWRMRMDLETTLAQDLCARLCHDLVGPLGTVAGALDMLGEDPEAADLARDAAGEIRRRLKFWRAACGGGGSAVAVPELAGLLDGMLAGGRARLELRTLAEDEPIPSPVAQMLLMAALLAGEALPRGGTVALTQEAEGYTLRPEGRVVNWPAALLAVLEGQPAQGPRELPAGMLRRHADAAGWTMELAVREGVLRLRPAIRG</sequence>
<reference evidence="2 3" key="1">
    <citation type="journal article" date="2015" name="Int. J. Syst. Evol. Microbiol.">
        <title>Roseomonas oryzae sp. nov., isolated from paddy rhizosphere soil.</title>
        <authorList>
            <person name="Ramaprasad E.V."/>
            <person name="Sasikala Ch."/>
            <person name="Ramana Ch.V."/>
        </authorList>
    </citation>
    <scope>NUCLEOTIDE SEQUENCE [LARGE SCALE GENOMIC DNA]</scope>
    <source>
        <strain evidence="2 3">KCTC 42542</strain>
    </source>
</reference>
<name>A0A5B2TK23_9PROT</name>
<dbReference type="InterPro" id="IPR018762">
    <property type="entry name" value="ChpT_C"/>
</dbReference>
<dbReference type="EMBL" id="VUKA01000001">
    <property type="protein sequence ID" value="KAA2214806.1"/>
    <property type="molecule type" value="Genomic_DNA"/>
</dbReference>
<dbReference type="InterPro" id="IPR036890">
    <property type="entry name" value="HATPase_C_sf"/>
</dbReference>
<keyword evidence="3" id="KW-1185">Reference proteome</keyword>
<evidence type="ECO:0000313" key="3">
    <source>
        <dbReference type="Proteomes" id="UP000322110"/>
    </source>
</evidence>
<evidence type="ECO:0000259" key="1">
    <source>
        <dbReference type="Pfam" id="PF10090"/>
    </source>
</evidence>
<evidence type="ECO:0000313" key="2">
    <source>
        <dbReference type="EMBL" id="KAA2214806.1"/>
    </source>
</evidence>
<proteinExistence type="predicted"/>
<gene>
    <name evidence="2" type="ORF">F0Q34_03715</name>
</gene>
<dbReference type="Gene3D" id="3.30.565.10">
    <property type="entry name" value="Histidine kinase-like ATPase, C-terminal domain"/>
    <property type="match status" value="1"/>
</dbReference>
<dbReference type="Pfam" id="PF10090">
    <property type="entry name" value="HPTransfase"/>
    <property type="match status" value="1"/>
</dbReference>
<organism evidence="2 3">
    <name type="scientific">Teichococcus oryzae</name>
    <dbReference type="NCBI Taxonomy" id="1608942"/>
    <lineage>
        <taxon>Bacteria</taxon>
        <taxon>Pseudomonadati</taxon>
        <taxon>Pseudomonadota</taxon>
        <taxon>Alphaproteobacteria</taxon>
        <taxon>Acetobacterales</taxon>
        <taxon>Roseomonadaceae</taxon>
        <taxon>Roseomonas</taxon>
    </lineage>
</organism>
<feature type="domain" description="Histidine phosphotransferase ChpT C-terminal" evidence="1">
    <location>
        <begin position="114"/>
        <end position="228"/>
    </location>
</feature>
<accession>A0A5B2TK23</accession>
<dbReference type="Proteomes" id="UP000322110">
    <property type="component" value="Unassembled WGS sequence"/>
</dbReference>
<protein>
    <recommendedName>
        <fullName evidence="1">Histidine phosphotransferase ChpT C-terminal domain-containing protein</fullName>
    </recommendedName>
</protein>
<comment type="caution">
    <text evidence="2">The sequence shown here is derived from an EMBL/GenBank/DDBJ whole genome shotgun (WGS) entry which is preliminary data.</text>
</comment>